<dbReference type="EMBL" id="CM023486">
    <property type="protein sequence ID" value="KAH6927662.1"/>
    <property type="molecule type" value="Genomic_DNA"/>
</dbReference>
<dbReference type="Proteomes" id="UP000821845">
    <property type="component" value="Chromosome 6"/>
</dbReference>
<name>A0ACB7RXN6_HYAAI</name>
<sequence>MAKIFRRPRTQRHTHAFVLVRPHDCLFPRGSQCRPKLRPLAAGVHYGASGYRGGRRDASPAIRLPPVETTWPSIPRCLRSFAEARFRERAPEFRTAEHGGERASSSGDNA</sequence>
<comment type="caution">
    <text evidence="1">The sequence shown here is derived from an EMBL/GenBank/DDBJ whole genome shotgun (WGS) entry which is preliminary data.</text>
</comment>
<organism evidence="1 2">
    <name type="scientific">Hyalomma asiaticum</name>
    <name type="common">Tick</name>
    <dbReference type="NCBI Taxonomy" id="266040"/>
    <lineage>
        <taxon>Eukaryota</taxon>
        <taxon>Metazoa</taxon>
        <taxon>Ecdysozoa</taxon>
        <taxon>Arthropoda</taxon>
        <taxon>Chelicerata</taxon>
        <taxon>Arachnida</taxon>
        <taxon>Acari</taxon>
        <taxon>Parasitiformes</taxon>
        <taxon>Ixodida</taxon>
        <taxon>Ixodoidea</taxon>
        <taxon>Ixodidae</taxon>
        <taxon>Hyalomminae</taxon>
        <taxon>Hyalomma</taxon>
    </lineage>
</organism>
<evidence type="ECO:0000313" key="1">
    <source>
        <dbReference type="EMBL" id="KAH6927662.1"/>
    </source>
</evidence>
<protein>
    <submittedName>
        <fullName evidence="1">Uncharacterized protein</fullName>
    </submittedName>
</protein>
<proteinExistence type="predicted"/>
<reference evidence="1" key="1">
    <citation type="submission" date="2020-05" db="EMBL/GenBank/DDBJ databases">
        <title>Large-scale comparative analyses of tick genomes elucidate their genetic diversity and vector capacities.</title>
        <authorList>
            <person name="Jia N."/>
            <person name="Wang J."/>
            <person name="Shi W."/>
            <person name="Du L."/>
            <person name="Sun Y."/>
            <person name="Zhan W."/>
            <person name="Jiang J."/>
            <person name="Wang Q."/>
            <person name="Zhang B."/>
            <person name="Ji P."/>
            <person name="Sakyi L.B."/>
            <person name="Cui X."/>
            <person name="Yuan T."/>
            <person name="Jiang B."/>
            <person name="Yang W."/>
            <person name="Lam T.T.-Y."/>
            <person name="Chang Q."/>
            <person name="Ding S."/>
            <person name="Wang X."/>
            <person name="Zhu J."/>
            <person name="Ruan X."/>
            <person name="Zhao L."/>
            <person name="Wei J."/>
            <person name="Que T."/>
            <person name="Du C."/>
            <person name="Cheng J."/>
            <person name="Dai P."/>
            <person name="Han X."/>
            <person name="Huang E."/>
            <person name="Gao Y."/>
            <person name="Liu J."/>
            <person name="Shao H."/>
            <person name="Ye R."/>
            <person name="Li L."/>
            <person name="Wei W."/>
            <person name="Wang X."/>
            <person name="Wang C."/>
            <person name="Yang T."/>
            <person name="Huo Q."/>
            <person name="Li W."/>
            <person name="Guo W."/>
            <person name="Chen H."/>
            <person name="Zhou L."/>
            <person name="Ni X."/>
            <person name="Tian J."/>
            <person name="Zhou Y."/>
            <person name="Sheng Y."/>
            <person name="Liu T."/>
            <person name="Pan Y."/>
            <person name="Xia L."/>
            <person name="Li J."/>
            <person name="Zhao F."/>
            <person name="Cao W."/>
        </authorList>
    </citation>
    <scope>NUCLEOTIDE SEQUENCE</scope>
    <source>
        <strain evidence="1">Hyas-2018</strain>
    </source>
</reference>
<keyword evidence="2" id="KW-1185">Reference proteome</keyword>
<accession>A0ACB7RXN6</accession>
<evidence type="ECO:0000313" key="2">
    <source>
        <dbReference type="Proteomes" id="UP000821845"/>
    </source>
</evidence>
<gene>
    <name evidence="1" type="ORF">HPB50_006367</name>
</gene>